<dbReference type="InterPro" id="IPR012910">
    <property type="entry name" value="Plug_dom"/>
</dbReference>
<dbReference type="Pfam" id="PF00593">
    <property type="entry name" value="TonB_dep_Rec_b-barrel"/>
    <property type="match status" value="1"/>
</dbReference>
<evidence type="ECO:0000256" key="2">
    <source>
        <dbReference type="ARBA" id="ARBA00022448"/>
    </source>
</evidence>
<evidence type="ECO:0000256" key="7">
    <source>
        <dbReference type="ARBA" id="ARBA00023237"/>
    </source>
</evidence>
<dbReference type="Proteomes" id="UP000515344">
    <property type="component" value="Chromosome"/>
</dbReference>
<evidence type="ECO:0000256" key="1">
    <source>
        <dbReference type="ARBA" id="ARBA00004571"/>
    </source>
</evidence>
<dbReference type="Pfam" id="PF13715">
    <property type="entry name" value="CarbopepD_reg_2"/>
    <property type="match status" value="1"/>
</dbReference>
<dbReference type="Gene3D" id="2.60.40.1120">
    <property type="entry name" value="Carboxypeptidase-like, regulatory domain"/>
    <property type="match status" value="1"/>
</dbReference>
<gene>
    <name evidence="12" type="ORF">H4075_21365</name>
</gene>
<dbReference type="InterPro" id="IPR000531">
    <property type="entry name" value="Beta-barrel_TonB"/>
</dbReference>
<dbReference type="InterPro" id="IPR008969">
    <property type="entry name" value="CarboxyPept-like_regulatory"/>
</dbReference>
<keyword evidence="6 8" id="KW-0472">Membrane</keyword>
<feature type="domain" description="TonB-dependent receptor plug" evidence="11">
    <location>
        <begin position="118"/>
        <end position="239"/>
    </location>
</feature>
<comment type="subcellular location">
    <subcellularLocation>
        <location evidence="1 8">Cell outer membrane</location>
        <topology evidence="1 8">Multi-pass membrane protein</topology>
    </subcellularLocation>
</comment>
<keyword evidence="7 8" id="KW-0998">Cell outer membrane</keyword>
<keyword evidence="4 8" id="KW-0812">Transmembrane</keyword>
<dbReference type="AlphaFoldDB" id="A0A7G5XGH1"/>
<dbReference type="KEGG" id="lacs:H4075_21365"/>
<accession>A0A7G5XGH1</accession>
<evidence type="ECO:0000256" key="4">
    <source>
        <dbReference type="ARBA" id="ARBA00022692"/>
    </source>
</evidence>
<dbReference type="Pfam" id="PF07715">
    <property type="entry name" value="Plug"/>
    <property type="match status" value="1"/>
</dbReference>
<feature type="domain" description="TonB-dependent receptor-like beta-barrel" evidence="10">
    <location>
        <begin position="390"/>
        <end position="898"/>
    </location>
</feature>
<proteinExistence type="inferred from homology"/>
<sequence>MHMSKRIFYIVLLFLPIFSVAQKVITGTVKDYKTKQPLQGASVVVKGGTGGTSTNTAGEFSLSVSDQAKTITISYVGYESKDIAISSVTSGLEISLVPTEQLTDIVVVGSRNLSRTRTETPVAVDIIPITQIANQVGQTDLNQILTYVAPSFQSSRQTIADGTDHVDPAQLRGLGTDQILVLINGKRRHQSALVNVNGTVNRGQVGTDLSAIPVTAIERVEVLRDGAAAQYGSDAIAGVINIVLKKSTGILNGSVSYGQNITAYPKDYALFKTTNRGEAPDQKVNDGGTFQAGLNYGIGFKNQGYMNFSGEYNLRDFSNRTGTYTGQIYPSVGGQNKDDSIMAARGTNRNTFDMRIGNSKIAGGSLMVNSQFPLGGGWNLNVFGGYNKKNGEAAGFYRYPSSVFSGAGSTYRGEALELYPEGFLPLIQTNIQDYSISAAFEGKVGQWNASFSETFGVNTFGFTVDNSVNYSQFAVQTPTNAQTKFNAGELKFQQITSNIDFSRNFNVLHGMNLAFGSELRVDQYGQKAGEESSYRNYDVPSGAAAGAQVFAGFTPPFAGTFSRNNIALYADVEQDFTREWMVEGALRFENYSDFGSTLNYKLASRYKIADKFTIRAAASSGFRAPSMQQRFYAKTNTLFVSGPGGLVATESGTFPNGSAPAKILGIPELKQETSRNYSAGITAKPFTGLEITVDGYIIEIDNRIVLTNNFNGGNDPALQALLSAAGAQTANFFTNAIDTRNKGIEAVVNYSFNIAREHKFRFTAAATFIKNEVRKGADGKPIIKASQVLINSGQLGNYFNREDQSRIEVANPQSKASFMLNYKFKKLGVMLRTAYFGKVTYLDPSINPANPGAFPMNAFNNNQRETLDQEFAPKTVTDISVSYEIGKFFTVTAGANNLFDEYQDLHKHSSNMSLGRFMYSRRVQQMGFNGRFVFARVSFNIK</sequence>
<protein>
    <submittedName>
        <fullName evidence="12">TonB-dependent receptor</fullName>
    </submittedName>
</protein>
<evidence type="ECO:0000259" key="11">
    <source>
        <dbReference type="Pfam" id="PF07715"/>
    </source>
</evidence>
<dbReference type="EMBL" id="CP060007">
    <property type="protein sequence ID" value="QNA44574.1"/>
    <property type="molecule type" value="Genomic_DNA"/>
</dbReference>
<dbReference type="Gene3D" id="2.40.170.20">
    <property type="entry name" value="TonB-dependent receptor, beta-barrel domain"/>
    <property type="match status" value="1"/>
</dbReference>
<dbReference type="InterPro" id="IPR036942">
    <property type="entry name" value="Beta-barrel_TonB_sf"/>
</dbReference>
<dbReference type="PANTHER" id="PTHR47234">
    <property type="match status" value="1"/>
</dbReference>
<evidence type="ECO:0000313" key="13">
    <source>
        <dbReference type="Proteomes" id="UP000515344"/>
    </source>
</evidence>
<dbReference type="Gene3D" id="2.170.130.10">
    <property type="entry name" value="TonB-dependent receptor, plug domain"/>
    <property type="match status" value="1"/>
</dbReference>
<keyword evidence="2 8" id="KW-0813">Transport</keyword>
<dbReference type="InterPro" id="IPR037066">
    <property type="entry name" value="Plug_dom_sf"/>
</dbReference>
<evidence type="ECO:0000256" key="6">
    <source>
        <dbReference type="ARBA" id="ARBA00023136"/>
    </source>
</evidence>
<name>A0A7G5XGH1_9BACT</name>
<evidence type="ECO:0000256" key="5">
    <source>
        <dbReference type="ARBA" id="ARBA00023077"/>
    </source>
</evidence>
<dbReference type="GO" id="GO:0009279">
    <property type="term" value="C:cell outer membrane"/>
    <property type="evidence" value="ECO:0007669"/>
    <property type="project" value="UniProtKB-SubCell"/>
</dbReference>
<evidence type="ECO:0000259" key="10">
    <source>
        <dbReference type="Pfam" id="PF00593"/>
    </source>
</evidence>
<evidence type="ECO:0000256" key="8">
    <source>
        <dbReference type="PROSITE-ProRule" id="PRU01360"/>
    </source>
</evidence>
<dbReference type="SUPFAM" id="SSF56935">
    <property type="entry name" value="Porins"/>
    <property type="match status" value="1"/>
</dbReference>
<evidence type="ECO:0000256" key="3">
    <source>
        <dbReference type="ARBA" id="ARBA00022452"/>
    </source>
</evidence>
<dbReference type="InterPro" id="IPR039426">
    <property type="entry name" value="TonB-dep_rcpt-like"/>
</dbReference>
<keyword evidence="3 8" id="KW-1134">Transmembrane beta strand</keyword>
<evidence type="ECO:0000256" key="9">
    <source>
        <dbReference type="RuleBase" id="RU003357"/>
    </source>
</evidence>
<organism evidence="12 13">
    <name type="scientific">Lacibacter sediminis</name>
    <dbReference type="NCBI Taxonomy" id="2760713"/>
    <lineage>
        <taxon>Bacteria</taxon>
        <taxon>Pseudomonadati</taxon>
        <taxon>Bacteroidota</taxon>
        <taxon>Chitinophagia</taxon>
        <taxon>Chitinophagales</taxon>
        <taxon>Chitinophagaceae</taxon>
        <taxon>Lacibacter</taxon>
    </lineage>
</organism>
<dbReference type="PROSITE" id="PS52016">
    <property type="entry name" value="TONB_DEPENDENT_REC_3"/>
    <property type="match status" value="1"/>
</dbReference>
<keyword evidence="13" id="KW-1185">Reference proteome</keyword>
<keyword evidence="12" id="KW-0675">Receptor</keyword>
<comment type="similarity">
    <text evidence="8 9">Belongs to the TonB-dependent receptor family.</text>
</comment>
<reference evidence="13" key="1">
    <citation type="submission" date="2020-08" db="EMBL/GenBank/DDBJ databases">
        <title>Lacibacter sp. S13-6-6 genome sequencing.</title>
        <authorList>
            <person name="Jin L."/>
        </authorList>
    </citation>
    <scope>NUCLEOTIDE SEQUENCE [LARGE SCALE GENOMIC DNA]</scope>
    <source>
        <strain evidence="13">S13-6-6</strain>
    </source>
</reference>
<dbReference type="PANTHER" id="PTHR47234:SF3">
    <property type="entry name" value="SECRETIN_TONB SHORT N-TERMINAL DOMAIN-CONTAINING PROTEIN"/>
    <property type="match status" value="1"/>
</dbReference>
<evidence type="ECO:0000313" key="12">
    <source>
        <dbReference type="EMBL" id="QNA44574.1"/>
    </source>
</evidence>
<keyword evidence="5 9" id="KW-0798">TonB box</keyword>
<dbReference type="SUPFAM" id="SSF49464">
    <property type="entry name" value="Carboxypeptidase regulatory domain-like"/>
    <property type="match status" value="1"/>
</dbReference>